<organism evidence="1 2">
    <name type="scientific">Ensete ventricosum</name>
    <name type="common">Abyssinian banana</name>
    <name type="synonym">Musa ensete</name>
    <dbReference type="NCBI Taxonomy" id="4639"/>
    <lineage>
        <taxon>Eukaryota</taxon>
        <taxon>Viridiplantae</taxon>
        <taxon>Streptophyta</taxon>
        <taxon>Embryophyta</taxon>
        <taxon>Tracheophyta</taxon>
        <taxon>Spermatophyta</taxon>
        <taxon>Magnoliopsida</taxon>
        <taxon>Liliopsida</taxon>
        <taxon>Zingiberales</taxon>
        <taxon>Musaceae</taxon>
        <taxon>Ensete</taxon>
    </lineage>
</organism>
<name>A0A426XZZ0_ENSVE</name>
<proteinExistence type="predicted"/>
<reference evidence="1 2" key="1">
    <citation type="journal article" date="2014" name="Agronomy (Basel)">
        <title>A Draft Genome Sequence for Ensete ventricosum, the Drought-Tolerant Tree Against Hunger.</title>
        <authorList>
            <person name="Harrison J."/>
            <person name="Moore K.A."/>
            <person name="Paszkiewicz K."/>
            <person name="Jones T."/>
            <person name="Grant M."/>
            <person name="Ambacheew D."/>
            <person name="Muzemil S."/>
            <person name="Studholme D.J."/>
        </authorList>
    </citation>
    <scope>NUCLEOTIDE SEQUENCE [LARGE SCALE GENOMIC DNA]</scope>
</reference>
<protein>
    <submittedName>
        <fullName evidence="1">Uncharacterized protein</fullName>
    </submittedName>
</protein>
<dbReference type="PROSITE" id="PS51257">
    <property type="entry name" value="PROKAR_LIPOPROTEIN"/>
    <property type="match status" value="1"/>
</dbReference>
<accession>A0A426XZZ0</accession>
<evidence type="ECO:0000313" key="2">
    <source>
        <dbReference type="Proteomes" id="UP000287651"/>
    </source>
</evidence>
<dbReference type="AlphaFoldDB" id="A0A426XZZ0"/>
<sequence>MILRKNVTIINFAQSCTQSRISISFSCTVFEIQNTGHSEHISPREVVQARFRKKMRRSYTLRKVAREVEFPSVFRAPSQKFIILAIPNVLAHGNSYKILAIPNVLAHRKSYEHGFMKKCDGHKL</sequence>
<gene>
    <name evidence="1" type="ORF">B296_00043269</name>
</gene>
<dbReference type="EMBL" id="AMZH03016092">
    <property type="protein sequence ID" value="RRT45024.1"/>
    <property type="molecule type" value="Genomic_DNA"/>
</dbReference>
<evidence type="ECO:0000313" key="1">
    <source>
        <dbReference type="EMBL" id="RRT45024.1"/>
    </source>
</evidence>
<comment type="caution">
    <text evidence="1">The sequence shown here is derived from an EMBL/GenBank/DDBJ whole genome shotgun (WGS) entry which is preliminary data.</text>
</comment>
<dbReference type="Proteomes" id="UP000287651">
    <property type="component" value="Unassembled WGS sequence"/>
</dbReference>